<evidence type="ECO:0000313" key="11">
    <source>
        <dbReference type="EMBL" id="RZC16161.1"/>
    </source>
</evidence>
<feature type="compositionally biased region" description="Polar residues" evidence="9">
    <location>
        <begin position="157"/>
        <end position="166"/>
    </location>
</feature>
<evidence type="ECO:0000256" key="7">
    <source>
        <dbReference type="ARBA" id="ARBA00023242"/>
    </source>
</evidence>
<evidence type="ECO:0000256" key="9">
    <source>
        <dbReference type="SAM" id="MobiDB-lite"/>
    </source>
</evidence>
<dbReference type="SUPFAM" id="SSF57667">
    <property type="entry name" value="beta-beta-alpha zinc fingers"/>
    <property type="match status" value="1"/>
</dbReference>
<dbReference type="InterPro" id="IPR036236">
    <property type="entry name" value="Znf_C2H2_sf"/>
</dbReference>
<evidence type="ECO:0000313" key="12">
    <source>
        <dbReference type="Proteomes" id="UP000289340"/>
    </source>
</evidence>
<gene>
    <name evidence="11" type="ORF">D0Y65_009436</name>
</gene>
<keyword evidence="12" id="KW-1185">Reference proteome</keyword>
<sequence length="166" mass="18370">MLSLANPPSSLPLSLTPHAQSRKATLRSSPRSGCVCYDAHRRVLPFHWHQSTLCSSLYSQSQEQPSKPATPVTPPPSVELKPQPVFAPSPKDYVNGFPWPPRSYTCSFCRKEFKSAQALGGHMNVHRRDRPRLRQSSPSIHEVQGQAAGPIRHNLNLDPNNNSASS</sequence>
<evidence type="ECO:0000256" key="5">
    <source>
        <dbReference type="ARBA" id="ARBA00023015"/>
    </source>
</evidence>
<keyword evidence="4" id="KW-0862">Zinc</keyword>
<dbReference type="GO" id="GO:0008270">
    <property type="term" value="F:zinc ion binding"/>
    <property type="evidence" value="ECO:0007669"/>
    <property type="project" value="UniProtKB-KW"/>
</dbReference>
<feature type="domain" description="C2H2-type" evidence="10">
    <location>
        <begin position="104"/>
        <end position="131"/>
    </location>
</feature>
<dbReference type="PROSITE" id="PS00028">
    <property type="entry name" value="ZINC_FINGER_C2H2_1"/>
    <property type="match status" value="1"/>
</dbReference>
<dbReference type="AlphaFoldDB" id="A0A445KYZ0"/>
<evidence type="ECO:0000256" key="2">
    <source>
        <dbReference type="ARBA" id="ARBA00022723"/>
    </source>
</evidence>
<dbReference type="SMART" id="SM00355">
    <property type="entry name" value="ZnF_C2H2"/>
    <property type="match status" value="1"/>
</dbReference>
<evidence type="ECO:0000256" key="3">
    <source>
        <dbReference type="ARBA" id="ARBA00022771"/>
    </source>
</evidence>
<evidence type="ECO:0000256" key="4">
    <source>
        <dbReference type="ARBA" id="ARBA00022833"/>
    </source>
</evidence>
<protein>
    <submittedName>
        <fullName evidence="11">Transcriptional regulator SUPERMAN</fullName>
    </submittedName>
</protein>
<accession>A0A445KYZ0</accession>
<keyword evidence="2" id="KW-0479">Metal-binding</keyword>
<evidence type="ECO:0000256" key="1">
    <source>
        <dbReference type="ARBA" id="ARBA00004123"/>
    </source>
</evidence>
<dbReference type="Pfam" id="PF13912">
    <property type="entry name" value="zf-C2H2_6"/>
    <property type="match status" value="1"/>
</dbReference>
<feature type="compositionally biased region" description="Low complexity" evidence="9">
    <location>
        <begin position="1"/>
        <end position="17"/>
    </location>
</feature>
<dbReference type="Proteomes" id="UP000289340">
    <property type="component" value="Chromosome 4"/>
</dbReference>
<dbReference type="PANTHER" id="PTHR45801">
    <property type="entry name" value="OS07G0101800 PROTEIN"/>
    <property type="match status" value="1"/>
</dbReference>
<dbReference type="EMBL" id="QZWG01000004">
    <property type="protein sequence ID" value="RZC16161.1"/>
    <property type="molecule type" value="Genomic_DNA"/>
</dbReference>
<feature type="region of interest" description="Disordered" evidence="9">
    <location>
        <begin position="121"/>
        <end position="166"/>
    </location>
</feature>
<feature type="compositionally biased region" description="Basic residues" evidence="9">
    <location>
        <begin position="124"/>
        <end position="133"/>
    </location>
</feature>
<feature type="region of interest" description="Disordered" evidence="9">
    <location>
        <begin position="1"/>
        <end position="24"/>
    </location>
</feature>
<dbReference type="InterPro" id="IPR052426">
    <property type="entry name" value="Plant_dev_regulator"/>
</dbReference>
<comment type="subcellular location">
    <subcellularLocation>
        <location evidence="1">Nucleus</location>
    </subcellularLocation>
</comment>
<comment type="caution">
    <text evidence="11">The sequence shown here is derived from an EMBL/GenBank/DDBJ whole genome shotgun (WGS) entry which is preliminary data.</text>
</comment>
<proteinExistence type="predicted"/>
<evidence type="ECO:0000259" key="10">
    <source>
        <dbReference type="PROSITE" id="PS50157"/>
    </source>
</evidence>
<feature type="region of interest" description="Disordered" evidence="9">
    <location>
        <begin position="59"/>
        <end position="84"/>
    </location>
</feature>
<dbReference type="InterPro" id="IPR013087">
    <property type="entry name" value="Znf_C2H2_type"/>
</dbReference>
<reference evidence="11 12" key="1">
    <citation type="submission" date="2018-09" db="EMBL/GenBank/DDBJ databases">
        <title>A high-quality reference genome of wild soybean provides a powerful tool to mine soybean genomes.</title>
        <authorList>
            <person name="Xie M."/>
            <person name="Chung C.Y.L."/>
            <person name="Li M.-W."/>
            <person name="Wong F.-L."/>
            <person name="Chan T.-F."/>
            <person name="Lam H.-M."/>
        </authorList>
    </citation>
    <scope>NUCLEOTIDE SEQUENCE [LARGE SCALE GENOMIC DNA]</scope>
    <source>
        <strain evidence="12">cv. W05</strain>
        <tissue evidence="11">Hypocotyl of etiolated seedlings</tissue>
    </source>
</reference>
<keyword evidence="6" id="KW-0804">Transcription</keyword>
<keyword evidence="7" id="KW-0539">Nucleus</keyword>
<evidence type="ECO:0000256" key="6">
    <source>
        <dbReference type="ARBA" id="ARBA00023163"/>
    </source>
</evidence>
<dbReference type="PROSITE" id="PS50157">
    <property type="entry name" value="ZINC_FINGER_C2H2_2"/>
    <property type="match status" value="1"/>
</dbReference>
<dbReference type="PANTHER" id="PTHR45801:SF107">
    <property type="entry name" value="TRANSCRIPTIONAL REGULATOR SUPERMAN-LIKE"/>
    <property type="match status" value="1"/>
</dbReference>
<name>A0A445KYZ0_GLYSO</name>
<keyword evidence="5" id="KW-0805">Transcription regulation</keyword>
<dbReference type="Gene3D" id="3.30.160.60">
    <property type="entry name" value="Classic Zinc Finger"/>
    <property type="match status" value="1"/>
</dbReference>
<evidence type="ECO:0000256" key="8">
    <source>
        <dbReference type="PROSITE-ProRule" id="PRU00042"/>
    </source>
</evidence>
<keyword evidence="3 8" id="KW-0863">Zinc-finger</keyword>
<dbReference type="GO" id="GO:0005634">
    <property type="term" value="C:nucleus"/>
    <property type="evidence" value="ECO:0007669"/>
    <property type="project" value="UniProtKB-SubCell"/>
</dbReference>
<organism evidence="11 12">
    <name type="scientific">Glycine soja</name>
    <name type="common">Wild soybean</name>
    <dbReference type="NCBI Taxonomy" id="3848"/>
    <lineage>
        <taxon>Eukaryota</taxon>
        <taxon>Viridiplantae</taxon>
        <taxon>Streptophyta</taxon>
        <taxon>Embryophyta</taxon>
        <taxon>Tracheophyta</taxon>
        <taxon>Spermatophyta</taxon>
        <taxon>Magnoliopsida</taxon>
        <taxon>eudicotyledons</taxon>
        <taxon>Gunneridae</taxon>
        <taxon>Pentapetalae</taxon>
        <taxon>rosids</taxon>
        <taxon>fabids</taxon>
        <taxon>Fabales</taxon>
        <taxon>Fabaceae</taxon>
        <taxon>Papilionoideae</taxon>
        <taxon>50 kb inversion clade</taxon>
        <taxon>NPAAA clade</taxon>
        <taxon>indigoferoid/millettioid clade</taxon>
        <taxon>Phaseoleae</taxon>
        <taxon>Glycine</taxon>
        <taxon>Glycine subgen. Soja</taxon>
    </lineage>
</organism>